<reference evidence="1 2" key="1">
    <citation type="submission" date="2019-09" db="EMBL/GenBank/DDBJ databases">
        <title>Actinomadura physcomitrii sp. nov., a novel actinomycete isolated from moss [Physcomitrium sphaericum (Ludw) Fuernr].</title>
        <authorList>
            <person name="Zhuang X."/>
            <person name="Liu C."/>
        </authorList>
    </citation>
    <scope>NUCLEOTIDE SEQUENCE [LARGE SCALE GENOMIC DNA]</scope>
    <source>
        <strain evidence="1 2">HMC1</strain>
    </source>
</reference>
<protein>
    <submittedName>
        <fullName evidence="1">Uncharacterized protein</fullName>
    </submittedName>
</protein>
<evidence type="ECO:0000313" key="1">
    <source>
        <dbReference type="EMBL" id="KAB2352795.1"/>
    </source>
</evidence>
<dbReference type="RefSeq" id="WP_151557959.1">
    <property type="nucleotide sequence ID" value="NZ_WBMT01000001.1"/>
</dbReference>
<gene>
    <name evidence="1" type="ORF">F8566_02740</name>
</gene>
<dbReference type="EMBL" id="WBMT01000001">
    <property type="protein sequence ID" value="KAB2352795.1"/>
    <property type="molecule type" value="Genomic_DNA"/>
</dbReference>
<proteinExistence type="predicted"/>
<sequence>MTTSSGAIVTDDPRTAERARYLINQARGGRADAPGKSR</sequence>
<name>A0A6H9ZAV3_9ACTN</name>
<dbReference type="AlphaFoldDB" id="A0A6H9ZAV3"/>
<organism evidence="1 2">
    <name type="scientific">Actinomadura rudentiformis</name>
    <dbReference type="NCBI Taxonomy" id="359158"/>
    <lineage>
        <taxon>Bacteria</taxon>
        <taxon>Bacillati</taxon>
        <taxon>Actinomycetota</taxon>
        <taxon>Actinomycetes</taxon>
        <taxon>Streptosporangiales</taxon>
        <taxon>Thermomonosporaceae</taxon>
        <taxon>Actinomadura</taxon>
    </lineage>
</organism>
<dbReference type="Proteomes" id="UP000468735">
    <property type="component" value="Unassembled WGS sequence"/>
</dbReference>
<comment type="caution">
    <text evidence="1">The sequence shown here is derived from an EMBL/GenBank/DDBJ whole genome shotgun (WGS) entry which is preliminary data.</text>
</comment>
<evidence type="ECO:0000313" key="2">
    <source>
        <dbReference type="Proteomes" id="UP000468735"/>
    </source>
</evidence>
<accession>A0A6H9ZAV3</accession>
<keyword evidence="2" id="KW-1185">Reference proteome</keyword>